<keyword evidence="2" id="KW-1185">Reference proteome</keyword>
<protein>
    <submittedName>
        <fullName evidence="1">Nitrogenase protein alpha chain</fullName>
    </submittedName>
</protein>
<sequence length="151" mass="16061">MHTVAATPGPGEDRLDRLREGDGINELDAGEQATWALSVMADYTREPKGWQARVLIGRTGPECVGPATGFGCLNHTVVAVMDQAQGLANTTRRPVKVIHGVNGEPDRFLPALAKHAASLRGIDSCVWVALPEIQGPARARDEQPLAAPATH</sequence>
<dbReference type="KEGG" id="slau:SLA_0389"/>
<dbReference type="Proteomes" id="UP000217676">
    <property type="component" value="Chromosome"/>
</dbReference>
<gene>
    <name evidence="1" type="ORF">SLA_0389</name>
</gene>
<proteinExistence type="predicted"/>
<reference evidence="1 2" key="1">
    <citation type="journal article" date="2016" name="Genome Announc.">
        <title>Complete Genome Sequence of Thiostrepton-Producing Streptomyces laurentii ATCC 31255.</title>
        <authorList>
            <person name="Doi K."/>
            <person name="Fujino Y."/>
            <person name="Nagayoshi Y."/>
            <person name="Ohshima T."/>
            <person name="Ogata S."/>
        </authorList>
    </citation>
    <scope>NUCLEOTIDE SEQUENCE [LARGE SCALE GENOMIC DNA]</scope>
    <source>
        <strain evidence="1 2">ATCC 31255</strain>
    </source>
</reference>
<evidence type="ECO:0000313" key="2">
    <source>
        <dbReference type="Proteomes" id="UP000217676"/>
    </source>
</evidence>
<organism evidence="1 2">
    <name type="scientific">Streptomyces laurentii</name>
    <dbReference type="NCBI Taxonomy" id="39478"/>
    <lineage>
        <taxon>Bacteria</taxon>
        <taxon>Bacillati</taxon>
        <taxon>Actinomycetota</taxon>
        <taxon>Actinomycetes</taxon>
        <taxon>Kitasatosporales</taxon>
        <taxon>Streptomycetaceae</taxon>
        <taxon>Streptomyces</taxon>
    </lineage>
</organism>
<name>A0A160NU15_STRLU</name>
<dbReference type="EMBL" id="AP017424">
    <property type="protein sequence ID" value="BAU81344.1"/>
    <property type="molecule type" value="Genomic_DNA"/>
</dbReference>
<dbReference type="AlphaFoldDB" id="A0A160NU15"/>
<evidence type="ECO:0000313" key="1">
    <source>
        <dbReference type="EMBL" id="BAU81344.1"/>
    </source>
</evidence>
<accession>A0A160NU15</accession>